<name>A0AAC9UJM7_9GAMM</name>
<gene>
    <name evidence="1" type="ORF">PNIG_a1887</name>
</gene>
<organism evidence="1 2">
    <name type="scientific">Pseudoalteromonas nigrifaciens</name>
    <dbReference type="NCBI Taxonomy" id="28109"/>
    <lineage>
        <taxon>Bacteria</taxon>
        <taxon>Pseudomonadati</taxon>
        <taxon>Pseudomonadota</taxon>
        <taxon>Gammaproteobacteria</taxon>
        <taxon>Alteromonadales</taxon>
        <taxon>Pseudoalteromonadaceae</taxon>
        <taxon>Pseudoalteromonas</taxon>
    </lineage>
</organism>
<evidence type="ECO:0000313" key="1">
    <source>
        <dbReference type="EMBL" id="ASM53977.1"/>
    </source>
</evidence>
<protein>
    <submittedName>
        <fullName evidence="1">Uncharacterized protein</fullName>
    </submittedName>
</protein>
<dbReference type="KEGG" id="png:PNIG_a1887"/>
<dbReference type="EMBL" id="CP011036">
    <property type="protein sequence ID" value="ASM53977.1"/>
    <property type="molecule type" value="Genomic_DNA"/>
</dbReference>
<reference evidence="1 2" key="1">
    <citation type="submission" date="2015-03" db="EMBL/GenBank/DDBJ databases">
        <authorList>
            <person name="Xie B.-B."/>
            <person name="Rong J.-C."/>
            <person name="Qin Q.-L."/>
            <person name="Zhang Y.-Z."/>
        </authorList>
    </citation>
    <scope>NUCLEOTIDE SEQUENCE [LARGE SCALE GENOMIC DNA]</scope>
    <source>
        <strain evidence="1 2">KMM 661</strain>
    </source>
</reference>
<sequence length="42" mass="4912">MGYSLTHSIKAFITYKAALMQQTEQYKTITENNYIYKLTSCN</sequence>
<dbReference type="AlphaFoldDB" id="A0AAC9UJM7"/>
<proteinExistence type="predicted"/>
<keyword evidence="2" id="KW-1185">Reference proteome</keyword>
<evidence type="ECO:0000313" key="2">
    <source>
        <dbReference type="Proteomes" id="UP000198329"/>
    </source>
</evidence>
<dbReference type="Proteomes" id="UP000198329">
    <property type="component" value="Chromosome I"/>
</dbReference>
<accession>A0AAC9UJM7</accession>